<comment type="caution">
    <text evidence="2">The sequence shown here is derived from an EMBL/GenBank/DDBJ whole genome shotgun (WGS) entry which is preliminary data.</text>
</comment>
<reference evidence="2" key="2">
    <citation type="submission" date="2020-02" db="EMBL/GenBank/DDBJ databases">
        <authorList>
            <person name="Gilchrist C.L.M."/>
            <person name="Chooi Y.-H."/>
        </authorList>
    </citation>
    <scope>NUCLEOTIDE SEQUENCE</scope>
    <source>
        <strain evidence="2">MST-FP2251</strain>
    </source>
</reference>
<proteinExistence type="predicted"/>
<evidence type="ECO:0000256" key="1">
    <source>
        <dbReference type="SAM" id="Coils"/>
    </source>
</evidence>
<name>A0AAD4GMB8_ASPNN</name>
<dbReference type="Proteomes" id="UP001194746">
    <property type="component" value="Unassembled WGS sequence"/>
</dbReference>
<sequence length="138" mass="15971">MCRSRLSEHIADTLEIDIKPCDVRLKTDNETPYEWHVEDPRIQELFDRQLSKHSVNAFIVLTEEVGHSFWAKTSQPTLKEQLKAVQAQNLALVERLANAETEVAGRVRDADNLEQKLRIANSTIENSRQEIQRWMSMA</sequence>
<keyword evidence="3" id="KW-1185">Reference proteome</keyword>
<evidence type="ECO:0000313" key="3">
    <source>
        <dbReference type="Proteomes" id="UP001194746"/>
    </source>
</evidence>
<accession>A0AAD4GMB8</accession>
<organism evidence="2 3">
    <name type="scientific">Aspergillus nanangensis</name>
    <dbReference type="NCBI Taxonomy" id="2582783"/>
    <lineage>
        <taxon>Eukaryota</taxon>
        <taxon>Fungi</taxon>
        <taxon>Dikarya</taxon>
        <taxon>Ascomycota</taxon>
        <taxon>Pezizomycotina</taxon>
        <taxon>Eurotiomycetes</taxon>
        <taxon>Eurotiomycetidae</taxon>
        <taxon>Eurotiales</taxon>
        <taxon>Aspergillaceae</taxon>
        <taxon>Aspergillus</taxon>
        <taxon>Aspergillus subgen. Circumdati</taxon>
    </lineage>
</organism>
<dbReference type="AlphaFoldDB" id="A0AAD4GMB8"/>
<feature type="coiled-coil region" evidence="1">
    <location>
        <begin position="82"/>
        <end position="130"/>
    </location>
</feature>
<protein>
    <submittedName>
        <fullName evidence="2">Uncharacterized protein</fullName>
    </submittedName>
</protein>
<dbReference type="EMBL" id="VCAU01000202">
    <property type="protein sequence ID" value="KAF9882929.1"/>
    <property type="molecule type" value="Genomic_DNA"/>
</dbReference>
<evidence type="ECO:0000313" key="2">
    <source>
        <dbReference type="EMBL" id="KAF9882929.1"/>
    </source>
</evidence>
<gene>
    <name evidence="2" type="ORF">FE257_004885</name>
</gene>
<keyword evidence="1" id="KW-0175">Coiled coil</keyword>
<reference evidence="2" key="1">
    <citation type="journal article" date="2019" name="Beilstein J. Org. Chem.">
        <title>Nanangenines: drimane sesquiterpenoids as the dominant metabolite cohort of a novel Australian fungus, Aspergillus nanangensis.</title>
        <authorList>
            <person name="Lacey H.J."/>
            <person name="Gilchrist C.L.M."/>
            <person name="Crombie A."/>
            <person name="Kalaitzis J.A."/>
            <person name="Vuong D."/>
            <person name="Rutledge P.J."/>
            <person name="Turner P."/>
            <person name="Pitt J.I."/>
            <person name="Lacey E."/>
            <person name="Chooi Y.H."/>
            <person name="Piggott A.M."/>
        </authorList>
    </citation>
    <scope>NUCLEOTIDE SEQUENCE</scope>
    <source>
        <strain evidence="2">MST-FP2251</strain>
    </source>
</reference>